<dbReference type="PROSITE" id="PS50865">
    <property type="entry name" value="ZF_MYND_2"/>
    <property type="match status" value="1"/>
</dbReference>
<reference evidence="9" key="1">
    <citation type="submission" date="2022-12" db="EMBL/GenBank/DDBJ databases">
        <title>Genome assemblies of Blomia tropicalis.</title>
        <authorList>
            <person name="Cui Y."/>
        </authorList>
    </citation>
    <scope>NUCLEOTIDE SEQUENCE</scope>
    <source>
        <tissue evidence="9">Adult mites</tissue>
    </source>
</reference>
<evidence type="ECO:0000256" key="6">
    <source>
        <dbReference type="ARBA" id="ARBA00022833"/>
    </source>
</evidence>
<dbReference type="PANTHER" id="PTHR46165:SF2">
    <property type="entry name" value="SET AND MYND DOMAIN-CONTAINING PROTEIN 4"/>
    <property type="match status" value="1"/>
</dbReference>
<comment type="caution">
    <text evidence="9">The sequence shown here is derived from an EMBL/GenBank/DDBJ whole genome shotgun (WGS) entry which is preliminary data.</text>
</comment>
<evidence type="ECO:0000313" key="9">
    <source>
        <dbReference type="EMBL" id="KAJ6217950.1"/>
    </source>
</evidence>
<keyword evidence="2" id="KW-0808">Transferase</keyword>
<dbReference type="GO" id="GO:0032259">
    <property type="term" value="P:methylation"/>
    <property type="evidence" value="ECO:0007669"/>
    <property type="project" value="UniProtKB-KW"/>
</dbReference>
<keyword evidence="4" id="KW-0479">Metal-binding</keyword>
<dbReference type="GO" id="GO:0008168">
    <property type="term" value="F:methyltransferase activity"/>
    <property type="evidence" value="ECO:0007669"/>
    <property type="project" value="UniProtKB-KW"/>
</dbReference>
<dbReference type="GO" id="GO:0042826">
    <property type="term" value="F:histone deacetylase binding"/>
    <property type="evidence" value="ECO:0007669"/>
    <property type="project" value="TreeGrafter"/>
</dbReference>
<dbReference type="Gene3D" id="2.170.270.10">
    <property type="entry name" value="SET domain"/>
    <property type="match status" value="1"/>
</dbReference>
<dbReference type="AlphaFoldDB" id="A0A9Q0M2I3"/>
<proteinExistence type="predicted"/>
<evidence type="ECO:0000256" key="7">
    <source>
        <dbReference type="PROSITE-ProRule" id="PRU00134"/>
    </source>
</evidence>
<evidence type="ECO:0000313" key="10">
    <source>
        <dbReference type="Proteomes" id="UP001142055"/>
    </source>
</evidence>
<dbReference type="Proteomes" id="UP001142055">
    <property type="component" value="Chromosome 3"/>
</dbReference>
<protein>
    <recommendedName>
        <fullName evidence="8">MYND-type domain-containing protein</fullName>
    </recommendedName>
</protein>
<dbReference type="InterPro" id="IPR002893">
    <property type="entry name" value="Znf_MYND"/>
</dbReference>
<dbReference type="InterPro" id="IPR052097">
    <property type="entry name" value="SET-MYND_domain_protein"/>
</dbReference>
<evidence type="ECO:0000256" key="1">
    <source>
        <dbReference type="ARBA" id="ARBA00022603"/>
    </source>
</evidence>
<dbReference type="Gene3D" id="1.10.220.160">
    <property type="match status" value="1"/>
</dbReference>
<dbReference type="GO" id="GO:0008270">
    <property type="term" value="F:zinc ion binding"/>
    <property type="evidence" value="ECO:0007669"/>
    <property type="project" value="UniProtKB-KW"/>
</dbReference>
<dbReference type="PANTHER" id="PTHR46165">
    <property type="entry name" value="SET AND MYND DOMAIN-CONTAINING PROTEIN 4"/>
    <property type="match status" value="1"/>
</dbReference>
<dbReference type="GO" id="GO:0005737">
    <property type="term" value="C:cytoplasm"/>
    <property type="evidence" value="ECO:0007669"/>
    <property type="project" value="TreeGrafter"/>
</dbReference>
<accession>A0A9Q0M2I3</accession>
<dbReference type="SUPFAM" id="SSF144232">
    <property type="entry name" value="HIT/MYND zinc finger-like"/>
    <property type="match status" value="1"/>
</dbReference>
<organism evidence="9 10">
    <name type="scientific">Blomia tropicalis</name>
    <name type="common">Mite</name>
    <dbReference type="NCBI Taxonomy" id="40697"/>
    <lineage>
        <taxon>Eukaryota</taxon>
        <taxon>Metazoa</taxon>
        <taxon>Ecdysozoa</taxon>
        <taxon>Arthropoda</taxon>
        <taxon>Chelicerata</taxon>
        <taxon>Arachnida</taxon>
        <taxon>Acari</taxon>
        <taxon>Acariformes</taxon>
        <taxon>Sarcoptiformes</taxon>
        <taxon>Astigmata</taxon>
        <taxon>Glycyphagoidea</taxon>
        <taxon>Echimyopodidae</taxon>
        <taxon>Blomia</taxon>
    </lineage>
</organism>
<evidence type="ECO:0000256" key="2">
    <source>
        <dbReference type="ARBA" id="ARBA00022679"/>
    </source>
</evidence>
<dbReference type="Gene3D" id="6.10.140.2220">
    <property type="match status" value="1"/>
</dbReference>
<gene>
    <name evidence="9" type="ORF">RDWZM_009107</name>
</gene>
<evidence type="ECO:0000256" key="4">
    <source>
        <dbReference type="ARBA" id="ARBA00022723"/>
    </source>
</evidence>
<sequence>MNSSLTNEKTIIQWSKDPILIDALEQSDKNGEISTDYMMVNHLVSCGSIQLERIESDLMKTISDVRLRSGKSAELTSKLVYFADLAWAQENYLRALERFNLAIRYQPLNVESDYERLAIIYLRRMRVTIAMDNRLISNHYSAVRDIELASMASIDTVQSYLKDYDIKMQNQVYRTRDGRPLIDTETISGPSLPRTQIHSNVDISVSSENGQIHLCAEQAIPNGTSVFIEDPFMELIEPSLDKCPNCKQQIIDQRFWPCQFCVEIVFCSRQCEQLYFPKHKYECGIVGYLQSFPLYATILNFYIHSDSTPLTRCPLQTSFIHNYLDSIGSETFVKQSFLNLFRQCMDRHEQRNMLRNDRRQYFQNLLRSIDLFFLFDHIQSKSIEFDSKRITNYSIDSEQSEKVTTNWMGERSKIEVIPCVFRDLKRFIILESNFDQYHQKQKKQLFMFSQIILPSLNSREPEQKKYKSSNVANLECRWIDDRLHLVTNCDISVGQQLSTIVV</sequence>
<keyword evidence="1" id="KW-0489">Methyltransferase</keyword>
<evidence type="ECO:0000256" key="5">
    <source>
        <dbReference type="ARBA" id="ARBA00022771"/>
    </source>
</evidence>
<dbReference type="InterPro" id="IPR046341">
    <property type="entry name" value="SET_dom_sf"/>
</dbReference>
<evidence type="ECO:0000259" key="8">
    <source>
        <dbReference type="PROSITE" id="PS50865"/>
    </source>
</evidence>
<dbReference type="EMBL" id="JAPWDV010000003">
    <property type="protein sequence ID" value="KAJ6217950.1"/>
    <property type="molecule type" value="Genomic_DNA"/>
</dbReference>
<feature type="domain" description="MYND-type" evidence="8">
    <location>
        <begin position="243"/>
        <end position="283"/>
    </location>
</feature>
<dbReference type="PROSITE" id="PS01360">
    <property type="entry name" value="ZF_MYND_1"/>
    <property type="match status" value="1"/>
</dbReference>
<name>A0A9Q0M2I3_BLOTA</name>
<keyword evidence="5 7" id="KW-0863">Zinc-finger</keyword>
<keyword evidence="3" id="KW-0949">S-adenosyl-L-methionine</keyword>
<dbReference type="OMA" id="ANLECRW"/>
<evidence type="ECO:0000256" key="3">
    <source>
        <dbReference type="ARBA" id="ARBA00022691"/>
    </source>
</evidence>
<keyword evidence="10" id="KW-1185">Reference proteome</keyword>
<keyword evidence="6" id="KW-0862">Zinc</keyword>
<dbReference type="GO" id="GO:0005634">
    <property type="term" value="C:nucleus"/>
    <property type="evidence" value="ECO:0007669"/>
    <property type="project" value="TreeGrafter"/>
</dbReference>